<evidence type="ECO:0000313" key="1">
    <source>
        <dbReference type="EMBL" id="GGF40550.1"/>
    </source>
</evidence>
<keyword evidence="2" id="KW-1185">Reference proteome</keyword>
<gene>
    <name evidence="1" type="ORF">GCM10011366_05220</name>
</gene>
<comment type="caution">
    <text evidence="1">The sequence shown here is derived from an EMBL/GenBank/DDBJ whole genome shotgun (WGS) entry which is preliminary data.</text>
</comment>
<protein>
    <submittedName>
        <fullName evidence="1">Uncharacterized protein</fullName>
    </submittedName>
</protein>
<name>A0A917BF43_9MICO</name>
<dbReference type="AlphaFoldDB" id="A0A917BF43"/>
<proteinExistence type="predicted"/>
<evidence type="ECO:0000313" key="2">
    <source>
        <dbReference type="Proteomes" id="UP000605670"/>
    </source>
</evidence>
<sequence length="71" mass="7458">MSAQSWTGGAALTLVGPTSTPVALRDSAAAAASAALRVEEGRREAGFGSTVELLLSWCRPDGRREQITSRR</sequence>
<accession>A0A917BF43</accession>
<dbReference type="EMBL" id="BMEM01000001">
    <property type="protein sequence ID" value="GGF40550.1"/>
    <property type="molecule type" value="Genomic_DNA"/>
</dbReference>
<reference evidence="1" key="1">
    <citation type="journal article" date="2014" name="Int. J. Syst. Evol. Microbiol.">
        <title>Complete genome sequence of Corynebacterium casei LMG S-19264T (=DSM 44701T), isolated from a smear-ripened cheese.</title>
        <authorList>
            <consortium name="US DOE Joint Genome Institute (JGI-PGF)"/>
            <person name="Walter F."/>
            <person name="Albersmeier A."/>
            <person name="Kalinowski J."/>
            <person name="Ruckert C."/>
        </authorList>
    </citation>
    <scope>NUCLEOTIDE SEQUENCE</scope>
    <source>
        <strain evidence="1">CGMCC 1.12160</strain>
    </source>
</reference>
<reference evidence="1" key="2">
    <citation type="submission" date="2020-09" db="EMBL/GenBank/DDBJ databases">
        <authorList>
            <person name="Sun Q."/>
            <person name="Zhou Y."/>
        </authorList>
    </citation>
    <scope>NUCLEOTIDE SEQUENCE</scope>
    <source>
        <strain evidence="1">CGMCC 1.12160</strain>
    </source>
</reference>
<organism evidence="1 2">
    <name type="scientific">Ornithinimicrobium tianjinense</name>
    <dbReference type="NCBI Taxonomy" id="1195761"/>
    <lineage>
        <taxon>Bacteria</taxon>
        <taxon>Bacillati</taxon>
        <taxon>Actinomycetota</taxon>
        <taxon>Actinomycetes</taxon>
        <taxon>Micrococcales</taxon>
        <taxon>Ornithinimicrobiaceae</taxon>
        <taxon>Ornithinimicrobium</taxon>
    </lineage>
</organism>
<dbReference type="Proteomes" id="UP000605670">
    <property type="component" value="Unassembled WGS sequence"/>
</dbReference>